<dbReference type="EMBL" id="JBHUGD010000001">
    <property type="protein sequence ID" value="MFD1945935.1"/>
    <property type="molecule type" value="Genomic_DNA"/>
</dbReference>
<comment type="caution">
    <text evidence="3">The sequence shown here is derived from an EMBL/GenBank/DDBJ whole genome shotgun (WGS) entry which is preliminary data.</text>
</comment>
<feature type="chain" id="PRO_5046676153" description="DUF3558 domain-containing protein" evidence="2">
    <location>
        <begin position="24"/>
        <end position="219"/>
    </location>
</feature>
<gene>
    <name evidence="3" type="ORF">ACFSDE_03970</name>
</gene>
<dbReference type="PROSITE" id="PS51257">
    <property type="entry name" value="PROKAR_LIPOPROTEIN"/>
    <property type="match status" value="1"/>
</dbReference>
<keyword evidence="4" id="KW-1185">Reference proteome</keyword>
<name>A0ABW4THT8_9ACTN</name>
<keyword evidence="2" id="KW-0732">Signal</keyword>
<protein>
    <recommendedName>
        <fullName evidence="5">DUF3558 domain-containing protein</fullName>
    </recommendedName>
</protein>
<feature type="signal peptide" evidence="2">
    <location>
        <begin position="1"/>
        <end position="23"/>
    </location>
</feature>
<accession>A0ABW4THT8</accession>
<dbReference type="Proteomes" id="UP001597351">
    <property type="component" value="Unassembled WGS sequence"/>
</dbReference>
<proteinExistence type="predicted"/>
<sequence length="219" mass="23218">MPHLRRVMGLALLLMSAVGCSNAADPIDAAPRQDASTTSERSPDPEASNPGEMEATPRCDALVAPSQVRALGGLLGDSEELPGTGRLLFCEWRKGEQRLLVIHGPAADWSPFLPDQVKQLRASQLPISATQDRALDVGLRRAVQGKGVCQTVTTMAQIVTGDPQADIVGRSFGPTVLQLDTCIKDVFTRVLLDASTVQEDPDSTAAEAQKLLQALVLGG</sequence>
<feature type="region of interest" description="Disordered" evidence="1">
    <location>
        <begin position="26"/>
        <end position="57"/>
    </location>
</feature>
<evidence type="ECO:0008006" key="5">
    <source>
        <dbReference type="Google" id="ProtNLM"/>
    </source>
</evidence>
<dbReference type="RefSeq" id="WP_343915155.1">
    <property type="nucleotide sequence ID" value="NZ_BAAAJT010000002.1"/>
</dbReference>
<organism evidence="3 4">
    <name type="scientific">Nocardioides aestuarii</name>
    <dbReference type="NCBI Taxonomy" id="252231"/>
    <lineage>
        <taxon>Bacteria</taxon>
        <taxon>Bacillati</taxon>
        <taxon>Actinomycetota</taxon>
        <taxon>Actinomycetes</taxon>
        <taxon>Propionibacteriales</taxon>
        <taxon>Nocardioidaceae</taxon>
        <taxon>Nocardioides</taxon>
    </lineage>
</organism>
<evidence type="ECO:0000313" key="3">
    <source>
        <dbReference type="EMBL" id="MFD1945935.1"/>
    </source>
</evidence>
<reference evidence="4" key="1">
    <citation type="journal article" date="2019" name="Int. J. Syst. Evol. Microbiol.">
        <title>The Global Catalogue of Microorganisms (GCM) 10K type strain sequencing project: providing services to taxonomists for standard genome sequencing and annotation.</title>
        <authorList>
            <consortium name="The Broad Institute Genomics Platform"/>
            <consortium name="The Broad Institute Genome Sequencing Center for Infectious Disease"/>
            <person name="Wu L."/>
            <person name="Ma J."/>
        </authorList>
    </citation>
    <scope>NUCLEOTIDE SEQUENCE [LARGE SCALE GENOMIC DNA]</scope>
    <source>
        <strain evidence="4">CGMCC 1.12477</strain>
    </source>
</reference>
<evidence type="ECO:0000256" key="1">
    <source>
        <dbReference type="SAM" id="MobiDB-lite"/>
    </source>
</evidence>
<evidence type="ECO:0000313" key="4">
    <source>
        <dbReference type="Proteomes" id="UP001597351"/>
    </source>
</evidence>
<evidence type="ECO:0000256" key="2">
    <source>
        <dbReference type="SAM" id="SignalP"/>
    </source>
</evidence>